<dbReference type="Proteomes" id="UP001358586">
    <property type="component" value="Chromosome 4"/>
</dbReference>
<keyword evidence="3" id="KW-1185">Reference proteome</keyword>
<sequence length="184" mass="20630">MTLFSISSIYQQDGWSSTLAVTKVFCYKDFVKQIYDLGCRNIVVAGLPPVGCLAVQMTVRLENPMNRQCLENQNSDARSYNKKLVKLLPKIQVELPRSKLVYADIYQPLMDMITHPQQYGIVETTVGCCGTGVLGLSLFCNSVISACGNPSQFVFWDSVHPTQKVYQQLAKYIVKEVVPKLLPN</sequence>
<dbReference type="InterPro" id="IPR001087">
    <property type="entry name" value="GDSL"/>
</dbReference>
<dbReference type="PANTHER" id="PTHR45642:SF120">
    <property type="entry name" value="GDSL-LIKE LIPASE_ACYLHYDROLASE"/>
    <property type="match status" value="1"/>
</dbReference>
<proteinExistence type="inferred from homology"/>
<accession>A0ABR0Q8J3</accession>
<dbReference type="Pfam" id="PF00657">
    <property type="entry name" value="Lipase_GDSL"/>
    <property type="match status" value="1"/>
</dbReference>
<organism evidence="2 3">
    <name type="scientific">Gossypium arboreum</name>
    <name type="common">Tree cotton</name>
    <name type="synonym">Gossypium nanking</name>
    <dbReference type="NCBI Taxonomy" id="29729"/>
    <lineage>
        <taxon>Eukaryota</taxon>
        <taxon>Viridiplantae</taxon>
        <taxon>Streptophyta</taxon>
        <taxon>Embryophyta</taxon>
        <taxon>Tracheophyta</taxon>
        <taxon>Spermatophyta</taxon>
        <taxon>Magnoliopsida</taxon>
        <taxon>eudicotyledons</taxon>
        <taxon>Gunneridae</taxon>
        <taxon>Pentapetalae</taxon>
        <taxon>rosids</taxon>
        <taxon>malvids</taxon>
        <taxon>Malvales</taxon>
        <taxon>Malvaceae</taxon>
        <taxon>Malvoideae</taxon>
        <taxon>Gossypium</taxon>
    </lineage>
</organism>
<comment type="caution">
    <text evidence="2">The sequence shown here is derived from an EMBL/GenBank/DDBJ whole genome shotgun (WGS) entry which is preliminary data.</text>
</comment>
<protein>
    <recommendedName>
        <fullName evidence="4">GDSL esterase/lipase At5g45960-like</fullName>
    </recommendedName>
</protein>
<comment type="similarity">
    <text evidence="1">Belongs to the 'GDSL' lipolytic enzyme family.</text>
</comment>
<dbReference type="SUPFAM" id="SSF52266">
    <property type="entry name" value="SGNH hydrolase"/>
    <property type="match status" value="1"/>
</dbReference>
<evidence type="ECO:0000313" key="2">
    <source>
        <dbReference type="EMBL" id="KAK5835603.1"/>
    </source>
</evidence>
<evidence type="ECO:0000313" key="3">
    <source>
        <dbReference type="Proteomes" id="UP001358586"/>
    </source>
</evidence>
<dbReference type="PANTHER" id="PTHR45642">
    <property type="entry name" value="GDSL ESTERASE/LIPASE EXL3"/>
    <property type="match status" value="1"/>
</dbReference>
<evidence type="ECO:0000256" key="1">
    <source>
        <dbReference type="ARBA" id="ARBA00008668"/>
    </source>
</evidence>
<evidence type="ECO:0008006" key="4">
    <source>
        <dbReference type="Google" id="ProtNLM"/>
    </source>
</evidence>
<dbReference type="InterPro" id="IPR050592">
    <property type="entry name" value="GDSL_lipolytic_enzyme"/>
</dbReference>
<dbReference type="InterPro" id="IPR036514">
    <property type="entry name" value="SGNH_hydro_sf"/>
</dbReference>
<reference evidence="2 3" key="1">
    <citation type="submission" date="2023-03" db="EMBL/GenBank/DDBJ databases">
        <title>WGS of Gossypium arboreum.</title>
        <authorList>
            <person name="Yu D."/>
        </authorList>
    </citation>
    <scope>NUCLEOTIDE SEQUENCE [LARGE SCALE GENOMIC DNA]</scope>
    <source>
        <tissue evidence="2">Leaf</tissue>
    </source>
</reference>
<dbReference type="EMBL" id="JARKNE010000004">
    <property type="protein sequence ID" value="KAK5835603.1"/>
    <property type="molecule type" value="Genomic_DNA"/>
</dbReference>
<gene>
    <name evidence="2" type="ORF">PVK06_011296</name>
</gene>
<dbReference type="Gene3D" id="3.40.50.1110">
    <property type="entry name" value="SGNH hydrolase"/>
    <property type="match status" value="1"/>
</dbReference>
<name>A0ABR0Q8J3_GOSAR</name>